<comment type="caution">
    <text evidence="1">The sequence shown here is derived from an EMBL/GenBank/DDBJ whole genome shotgun (WGS) entry which is preliminary data.</text>
</comment>
<evidence type="ECO:0000313" key="1">
    <source>
        <dbReference type="EMBL" id="THU71412.1"/>
    </source>
</evidence>
<dbReference type="Proteomes" id="UP000317650">
    <property type="component" value="Chromosome 4"/>
</dbReference>
<organism evidence="1 2">
    <name type="scientific">Musa balbisiana</name>
    <name type="common">Banana</name>
    <dbReference type="NCBI Taxonomy" id="52838"/>
    <lineage>
        <taxon>Eukaryota</taxon>
        <taxon>Viridiplantae</taxon>
        <taxon>Streptophyta</taxon>
        <taxon>Embryophyta</taxon>
        <taxon>Tracheophyta</taxon>
        <taxon>Spermatophyta</taxon>
        <taxon>Magnoliopsida</taxon>
        <taxon>Liliopsida</taxon>
        <taxon>Zingiberales</taxon>
        <taxon>Musaceae</taxon>
        <taxon>Musa</taxon>
    </lineage>
</organism>
<proteinExistence type="predicted"/>
<name>A0A4S8K8T4_MUSBA</name>
<protein>
    <recommendedName>
        <fullName evidence="3">Myb/SANT-like domain-containing protein</fullName>
    </recommendedName>
</protein>
<dbReference type="PANTHER" id="PTHR31307">
    <property type="entry name" value="TRIHELIX TRANSCRIPTION FACTOR ASIL2"/>
    <property type="match status" value="1"/>
</dbReference>
<accession>A0A4S8K8T4</accession>
<keyword evidence="2" id="KW-1185">Reference proteome</keyword>
<sequence>MEGTGAAPSRPRKPSLPDCWTKALKIVDGVNSGRGAGCRSNRTDVQCKNRFDILKNKFWVEEVRIAGGDAESQWPPFSRLDALIGCATSAAKKPPSRRCSPCRSLSIASVPPREKPPAFSTAFLGYGRFFRLAAAVDEEEVLRSLSRSSSRSGRGWK</sequence>
<dbReference type="InterPro" id="IPR044823">
    <property type="entry name" value="ASIL1/2-like"/>
</dbReference>
<dbReference type="AlphaFoldDB" id="A0A4S8K8T4"/>
<evidence type="ECO:0008006" key="3">
    <source>
        <dbReference type="Google" id="ProtNLM"/>
    </source>
</evidence>
<evidence type="ECO:0000313" key="2">
    <source>
        <dbReference type="Proteomes" id="UP000317650"/>
    </source>
</evidence>
<reference evidence="1 2" key="1">
    <citation type="journal article" date="2019" name="Nat. Plants">
        <title>Genome sequencing of Musa balbisiana reveals subgenome evolution and function divergence in polyploid bananas.</title>
        <authorList>
            <person name="Yao X."/>
        </authorList>
    </citation>
    <scope>NUCLEOTIDE SEQUENCE [LARGE SCALE GENOMIC DNA]</scope>
    <source>
        <strain evidence="2">cv. DH-PKW</strain>
        <tissue evidence="1">Leaves</tissue>
    </source>
</reference>
<dbReference type="GO" id="GO:0000976">
    <property type="term" value="F:transcription cis-regulatory region binding"/>
    <property type="evidence" value="ECO:0007669"/>
    <property type="project" value="TreeGrafter"/>
</dbReference>
<dbReference type="PANTHER" id="PTHR31307:SF16">
    <property type="entry name" value="OS05G0560600 PROTEIN"/>
    <property type="match status" value="1"/>
</dbReference>
<gene>
    <name evidence="1" type="ORF">C4D60_Mb04t01110</name>
</gene>
<dbReference type="GO" id="GO:0005634">
    <property type="term" value="C:nucleus"/>
    <property type="evidence" value="ECO:0007669"/>
    <property type="project" value="TreeGrafter"/>
</dbReference>
<dbReference type="EMBL" id="PYDT01000001">
    <property type="protein sequence ID" value="THU71412.1"/>
    <property type="molecule type" value="Genomic_DNA"/>
</dbReference>